<reference evidence="4 5" key="1">
    <citation type="submission" date="2019-03" db="EMBL/GenBank/DDBJ databases">
        <title>Draft genome sequences of novel Actinobacteria.</title>
        <authorList>
            <person name="Sahin N."/>
            <person name="Ay H."/>
            <person name="Saygin H."/>
        </authorList>
    </citation>
    <scope>NUCLEOTIDE SEQUENCE [LARGE SCALE GENOMIC DNA]</scope>
    <source>
        <strain evidence="4 5">7K502</strain>
    </source>
</reference>
<dbReference type="Gene3D" id="3.10.129.10">
    <property type="entry name" value="Hotdog Thioesterase"/>
    <property type="match status" value="1"/>
</dbReference>
<comment type="caution">
    <text evidence="4">The sequence shown here is derived from an EMBL/GenBank/DDBJ whole genome shotgun (WGS) entry which is preliminary data.</text>
</comment>
<dbReference type="OrthoDB" id="9801735at2"/>
<dbReference type="InterPro" id="IPR029069">
    <property type="entry name" value="HotDog_dom_sf"/>
</dbReference>
<evidence type="ECO:0000256" key="1">
    <source>
        <dbReference type="ARBA" id="ARBA00005254"/>
    </source>
</evidence>
<proteinExistence type="inferred from homology"/>
<dbReference type="PANTHER" id="PTHR42993">
    <property type="entry name" value="MAOC-LIKE DEHYDRATASE DOMAIN-CONTAINING PROTEIN"/>
    <property type="match status" value="1"/>
</dbReference>
<dbReference type="Pfam" id="PF01575">
    <property type="entry name" value="MaoC_dehydratas"/>
    <property type="match status" value="1"/>
</dbReference>
<gene>
    <name evidence="4" type="ORF">E1288_21680</name>
</gene>
<dbReference type="InterPro" id="IPR039375">
    <property type="entry name" value="NodN-like"/>
</dbReference>
<feature type="region of interest" description="Disordered" evidence="2">
    <location>
        <begin position="1"/>
        <end position="22"/>
    </location>
</feature>
<protein>
    <submittedName>
        <fullName evidence="4">MaoC family dehydratase</fullName>
    </submittedName>
</protein>
<dbReference type="CDD" id="cd03450">
    <property type="entry name" value="NodN"/>
    <property type="match status" value="1"/>
</dbReference>
<evidence type="ECO:0000256" key="2">
    <source>
        <dbReference type="SAM" id="MobiDB-lite"/>
    </source>
</evidence>
<evidence type="ECO:0000259" key="3">
    <source>
        <dbReference type="Pfam" id="PF01575"/>
    </source>
</evidence>
<dbReference type="EMBL" id="SMKW01000029">
    <property type="protein sequence ID" value="TDD48663.1"/>
    <property type="molecule type" value="Genomic_DNA"/>
</dbReference>
<name>A0A4R4YTR7_9PSEU</name>
<dbReference type="Proteomes" id="UP000294947">
    <property type="component" value="Unassembled WGS sequence"/>
</dbReference>
<dbReference type="InterPro" id="IPR002539">
    <property type="entry name" value="MaoC-like_dom"/>
</dbReference>
<organism evidence="4 5">
    <name type="scientific">Saccharopolyspora elongata</name>
    <dbReference type="NCBI Taxonomy" id="2530387"/>
    <lineage>
        <taxon>Bacteria</taxon>
        <taxon>Bacillati</taxon>
        <taxon>Actinomycetota</taxon>
        <taxon>Actinomycetes</taxon>
        <taxon>Pseudonocardiales</taxon>
        <taxon>Pseudonocardiaceae</taxon>
        <taxon>Saccharopolyspora</taxon>
    </lineage>
</organism>
<evidence type="ECO:0000313" key="4">
    <source>
        <dbReference type="EMBL" id="TDD48663.1"/>
    </source>
</evidence>
<dbReference type="PANTHER" id="PTHR42993:SF1">
    <property type="entry name" value="MAOC-LIKE DEHYDRATASE DOMAIN-CONTAINING PROTEIN"/>
    <property type="match status" value="1"/>
</dbReference>
<keyword evidence="5" id="KW-1185">Reference proteome</keyword>
<sequence length="174" mass="18227">MELAGAAGTAGGQEQVAEESGGAAPFTVDGLDELRASVGTTLGPTAWLPIDQARIDGFADVTGDHQWIHVDPVRARESAFGSTIAHGYLTLSLCNYFLPQLLSVRGVSMGVNYGADRVRFPAPVPAGSRIRGRGEVLACIDVPGGVQATIRITVEVEGQAKPACVVETLNRWLA</sequence>
<accession>A0A4R4YTR7</accession>
<evidence type="ECO:0000313" key="5">
    <source>
        <dbReference type="Proteomes" id="UP000294947"/>
    </source>
</evidence>
<feature type="domain" description="MaoC-like" evidence="3">
    <location>
        <begin position="37"/>
        <end position="150"/>
    </location>
</feature>
<dbReference type="AlphaFoldDB" id="A0A4R4YTR7"/>
<comment type="similarity">
    <text evidence="1">Belongs to the enoyl-CoA hydratase/isomerase family.</text>
</comment>
<dbReference type="SUPFAM" id="SSF54637">
    <property type="entry name" value="Thioesterase/thiol ester dehydrase-isomerase"/>
    <property type="match status" value="1"/>
</dbReference>